<keyword evidence="10" id="KW-0413">Isomerase</keyword>
<proteinExistence type="inferred from homology"/>
<comment type="similarity">
    <text evidence="5">Belongs to the BPG-independent phosphoglycerate mutase family.</text>
</comment>
<keyword evidence="9 15" id="KW-0464">Manganese</keyword>
<dbReference type="Proteomes" id="UP000218811">
    <property type="component" value="Unassembled WGS sequence"/>
</dbReference>
<dbReference type="InterPro" id="IPR005995">
    <property type="entry name" value="Pgm_bpd_ind"/>
</dbReference>
<dbReference type="Gene3D" id="3.40.1450.10">
    <property type="entry name" value="BPG-independent phosphoglycerate mutase, domain B"/>
    <property type="match status" value="1"/>
</dbReference>
<dbReference type="InterPro" id="IPR036646">
    <property type="entry name" value="PGAM_B_sf"/>
</dbReference>
<evidence type="ECO:0000256" key="7">
    <source>
        <dbReference type="ARBA" id="ARBA00022723"/>
    </source>
</evidence>
<feature type="binding site" evidence="15">
    <location>
        <position position="460"/>
    </location>
    <ligand>
        <name>Mn(2+)</name>
        <dbReference type="ChEBI" id="CHEBI:29035"/>
        <label>1</label>
    </ligand>
</feature>
<feature type="binding site" evidence="15">
    <location>
        <position position="441"/>
    </location>
    <ligand>
        <name>Mn(2+)</name>
        <dbReference type="ChEBI" id="CHEBI:29035"/>
        <label>2</label>
    </ligand>
</feature>
<evidence type="ECO:0000256" key="8">
    <source>
        <dbReference type="ARBA" id="ARBA00023152"/>
    </source>
</evidence>
<name>A0A2H3JCG7_WOLCO</name>
<dbReference type="NCBIfam" id="TIGR01307">
    <property type="entry name" value="pgm_bpd_ind"/>
    <property type="match status" value="1"/>
</dbReference>
<feature type="binding site" evidence="14">
    <location>
        <position position="127"/>
    </location>
    <ligand>
        <name>substrate</name>
    </ligand>
</feature>
<dbReference type="EC" id="5.4.2.12" evidence="6"/>
<comment type="pathway">
    <text evidence="4">Carbohydrate degradation; glycolysis; pyruvate from D-glyceraldehyde 3-phosphate: step 3/5.</text>
</comment>
<dbReference type="Gene3D" id="3.40.720.10">
    <property type="entry name" value="Alkaline Phosphatase, subunit A"/>
    <property type="match status" value="1"/>
</dbReference>
<dbReference type="SUPFAM" id="SSF64158">
    <property type="entry name" value="2,3-Bisphosphoglycerate-independent phosphoglycerate mutase, substrate-binding domain"/>
    <property type="match status" value="1"/>
</dbReference>
<evidence type="ECO:0000256" key="10">
    <source>
        <dbReference type="ARBA" id="ARBA00023235"/>
    </source>
</evidence>
<dbReference type="OMA" id="FMDGRDT"/>
<dbReference type="SUPFAM" id="SSF53649">
    <property type="entry name" value="Alkaline phosphatase-like"/>
    <property type="match status" value="1"/>
</dbReference>
<dbReference type="PIRSF" id="PIRSF001492">
    <property type="entry name" value="IPGAM"/>
    <property type="match status" value="1"/>
</dbReference>
<feature type="binding site" evidence="15">
    <location>
        <position position="66"/>
    </location>
    <ligand>
        <name>Mn(2+)</name>
        <dbReference type="ChEBI" id="CHEBI:29035"/>
        <label>2</label>
    </ligand>
</feature>
<dbReference type="GO" id="GO:0030145">
    <property type="term" value="F:manganese ion binding"/>
    <property type="evidence" value="ECO:0007669"/>
    <property type="project" value="InterPro"/>
</dbReference>
<evidence type="ECO:0000256" key="9">
    <source>
        <dbReference type="ARBA" id="ARBA00023211"/>
    </source>
</evidence>
<dbReference type="STRING" id="742152.A0A2H3JCG7"/>
<organism evidence="18 19">
    <name type="scientific">Wolfiporia cocos (strain MD-104)</name>
    <name type="common">Brown rot fungus</name>
    <dbReference type="NCBI Taxonomy" id="742152"/>
    <lineage>
        <taxon>Eukaryota</taxon>
        <taxon>Fungi</taxon>
        <taxon>Dikarya</taxon>
        <taxon>Basidiomycota</taxon>
        <taxon>Agaricomycotina</taxon>
        <taxon>Agaricomycetes</taxon>
        <taxon>Polyporales</taxon>
        <taxon>Phaeolaceae</taxon>
        <taxon>Wolfiporia</taxon>
    </lineage>
</organism>
<dbReference type="FunFam" id="3.40.1450.10:FF:000001">
    <property type="entry name" value="2,3-bisphosphoglycerate-independent phosphoglycerate mutase"/>
    <property type="match status" value="1"/>
</dbReference>
<evidence type="ECO:0000256" key="4">
    <source>
        <dbReference type="ARBA" id="ARBA00004798"/>
    </source>
</evidence>
<evidence type="ECO:0000256" key="13">
    <source>
        <dbReference type="PIRSR" id="PIRSR001492-1"/>
    </source>
</evidence>
<feature type="domain" description="Metalloenzyme" evidence="16">
    <location>
        <begin position="7"/>
        <end position="506"/>
    </location>
</feature>
<dbReference type="InterPro" id="IPR011258">
    <property type="entry name" value="BPG-indep_PGM_N"/>
</dbReference>
<dbReference type="Pfam" id="PF06415">
    <property type="entry name" value="iPGM_N"/>
    <property type="match status" value="1"/>
</dbReference>
<protein>
    <recommendedName>
        <fullName evidence="11">2,3-bisphosphoglycerate-independent phosphoglycerate mutase</fullName>
        <ecNumber evidence="6">5.4.2.12</ecNumber>
    </recommendedName>
    <alternativeName>
        <fullName evidence="12">Cofactor-independent phosphoglycerate mutase homolog</fullName>
    </alternativeName>
</protein>
<evidence type="ECO:0000256" key="6">
    <source>
        <dbReference type="ARBA" id="ARBA00012026"/>
    </source>
</evidence>
<evidence type="ECO:0000256" key="5">
    <source>
        <dbReference type="ARBA" id="ARBA00008819"/>
    </source>
</evidence>
<keyword evidence="8" id="KW-0324">Glycolysis</keyword>
<dbReference type="HAMAP" id="MF_01038">
    <property type="entry name" value="GpmI"/>
    <property type="match status" value="1"/>
</dbReference>
<feature type="binding site" evidence="15">
    <location>
        <position position="400"/>
    </location>
    <ligand>
        <name>Mn(2+)</name>
        <dbReference type="ChEBI" id="CHEBI:29035"/>
        <label>1</label>
    </ligand>
</feature>
<dbReference type="GO" id="GO:0006007">
    <property type="term" value="P:glucose catabolic process"/>
    <property type="evidence" value="ECO:0007669"/>
    <property type="project" value="InterPro"/>
</dbReference>
<reference evidence="18 19" key="1">
    <citation type="journal article" date="2012" name="Science">
        <title>The Paleozoic origin of enzymatic lignin decomposition reconstructed from 31 fungal genomes.</title>
        <authorList>
            <person name="Floudas D."/>
            <person name="Binder M."/>
            <person name="Riley R."/>
            <person name="Barry K."/>
            <person name="Blanchette R.A."/>
            <person name="Henrissat B."/>
            <person name="Martinez A.T."/>
            <person name="Otillar R."/>
            <person name="Spatafora J.W."/>
            <person name="Yadav J.S."/>
            <person name="Aerts A."/>
            <person name="Benoit I."/>
            <person name="Boyd A."/>
            <person name="Carlson A."/>
            <person name="Copeland A."/>
            <person name="Coutinho P.M."/>
            <person name="de Vries R.P."/>
            <person name="Ferreira P."/>
            <person name="Findley K."/>
            <person name="Foster B."/>
            <person name="Gaskell J."/>
            <person name="Glotzer D."/>
            <person name="Gorecki P."/>
            <person name="Heitman J."/>
            <person name="Hesse C."/>
            <person name="Hori C."/>
            <person name="Igarashi K."/>
            <person name="Jurgens J.A."/>
            <person name="Kallen N."/>
            <person name="Kersten P."/>
            <person name="Kohler A."/>
            <person name="Kuees U."/>
            <person name="Kumar T.K.A."/>
            <person name="Kuo A."/>
            <person name="LaButti K."/>
            <person name="Larrondo L.F."/>
            <person name="Lindquist E."/>
            <person name="Ling A."/>
            <person name="Lombard V."/>
            <person name="Lucas S."/>
            <person name="Lundell T."/>
            <person name="Martin R."/>
            <person name="McLaughlin D.J."/>
            <person name="Morgenstern I."/>
            <person name="Morin E."/>
            <person name="Murat C."/>
            <person name="Nagy L.G."/>
            <person name="Nolan M."/>
            <person name="Ohm R.A."/>
            <person name="Patyshakuliyeva A."/>
            <person name="Rokas A."/>
            <person name="Ruiz-Duenas F.J."/>
            <person name="Sabat G."/>
            <person name="Salamov A."/>
            <person name="Samejima M."/>
            <person name="Schmutz J."/>
            <person name="Slot J.C."/>
            <person name="St John F."/>
            <person name="Stenlid J."/>
            <person name="Sun H."/>
            <person name="Sun S."/>
            <person name="Syed K."/>
            <person name="Tsang A."/>
            <person name="Wiebenga A."/>
            <person name="Young D."/>
            <person name="Pisabarro A."/>
            <person name="Eastwood D.C."/>
            <person name="Martin F."/>
            <person name="Cullen D."/>
            <person name="Grigoriev I.V."/>
            <person name="Hibbett D.S."/>
        </authorList>
    </citation>
    <scope>NUCLEOTIDE SEQUENCE [LARGE SCALE GENOMIC DNA]</scope>
    <source>
        <strain evidence="18 19">MD-104</strain>
    </source>
</reference>
<dbReference type="OrthoDB" id="1886626at2759"/>
<evidence type="ECO:0000256" key="1">
    <source>
        <dbReference type="ARBA" id="ARBA00000370"/>
    </source>
</evidence>
<dbReference type="GO" id="GO:0006096">
    <property type="term" value="P:glycolytic process"/>
    <property type="evidence" value="ECO:0007669"/>
    <property type="project" value="UniProtKB-UniPathway"/>
</dbReference>
<feature type="binding site" evidence="14">
    <location>
        <position position="189"/>
    </location>
    <ligand>
        <name>substrate</name>
    </ligand>
</feature>
<feature type="domain" description="BPG-independent PGAM N-terminal" evidence="17">
    <location>
        <begin position="86"/>
        <end position="296"/>
    </location>
</feature>
<dbReference type="CDD" id="cd16010">
    <property type="entry name" value="iPGM"/>
    <property type="match status" value="1"/>
</dbReference>
<feature type="binding site" evidence="14">
    <location>
        <position position="333"/>
    </location>
    <ligand>
        <name>substrate</name>
    </ligand>
</feature>
<accession>A0A2H3JCG7</accession>
<dbReference type="InterPro" id="IPR017850">
    <property type="entry name" value="Alkaline_phosphatase_core_sf"/>
</dbReference>
<feature type="binding site" evidence="15">
    <location>
        <position position="442"/>
    </location>
    <ligand>
        <name>Mn(2+)</name>
        <dbReference type="ChEBI" id="CHEBI:29035"/>
        <label>2</label>
    </ligand>
</feature>
<evidence type="ECO:0000259" key="16">
    <source>
        <dbReference type="Pfam" id="PF01676"/>
    </source>
</evidence>
<feature type="binding site" evidence="14">
    <location>
        <begin position="157"/>
        <end position="158"/>
    </location>
    <ligand>
        <name>substrate</name>
    </ligand>
</feature>
<comment type="cofactor">
    <cofactor evidence="2">
        <name>Mn(2+)</name>
        <dbReference type="ChEBI" id="CHEBI:29035"/>
    </cofactor>
</comment>
<dbReference type="InterPro" id="IPR006124">
    <property type="entry name" value="Metalloenzyme"/>
</dbReference>
<evidence type="ECO:0000256" key="15">
    <source>
        <dbReference type="PIRSR" id="PIRSR001492-3"/>
    </source>
</evidence>
<evidence type="ECO:0000259" key="17">
    <source>
        <dbReference type="Pfam" id="PF06415"/>
    </source>
</evidence>
<feature type="binding site" evidence="14">
    <location>
        <begin position="261"/>
        <end position="264"/>
    </location>
    <ligand>
        <name>substrate</name>
    </ligand>
</feature>
<dbReference type="Pfam" id="PF01676">
    <property type="entry name" value="Metalloenzyme"/>
    <property type="match status" value="1"/>
</dbReference>
<feature type="binding site" evidence="15">
    <location>
        <position position="14"/>
    </location>
    <ligand>
        <name>Mn(2+)</name>
        <dbReference type="ChEBI" id="CHEBI:29035"/>
        <label>2</label>
    </ligand>
</feature>
<dbReference type="EMBL" id="KB467831">
    <property type="protein sequence ID" value="PCH34374.1"/>
    <property type="molecule type" value="Genomic_DNA"/>
</dbReference>
<gene>
    <name evidence="18" type="ORF">WOLCODRAFT_22651</name>
</gene>
<dbReference type="PANTHER" id="PTHR31637:SF0">
    <property type="entry name" value="2,3-BISPHOSPHOGLYCERATE-INDEPENDENT PHOSPHOGLYCERATE MUTASE"/>
    <property type="match status" value="1"/>
</dbReference>
<sequence length="521" mass="57510">MVQVKNKVCLIVHDGWGIAPEKDMKGDAITAGDTTNMDTISKDHSVRSLRAHGVAVGLSDGLMGNSEVGHMNIGAGRIVWQDIVKIDVSIKKRQFHKNEVILESCKRAKEGNGRLHLLGLVSDGGVHSHINHLYALLETAKEQGVPHVYIHFFGDGRDTAPRSSVRYATDLLAFLEKEKYGQIATVVGRYYAMDRDKRWERVKIAVEGLVKGEGEKGEDIVAKIKEKYDQNETDEFLKPIIVNGDEGRIKDDDTLLFFNYRSDRMRELAAVFGLPNKPMKVDIPKNLHISTMTNYNAEFPFPVAFPPLAMTNVLAEWLSKQGVKQAHIAETEKYAHVTFFFNGGLEKQFEAEERHMIPSPKVATYDKEPKMSVQGVADKVAEVVKAGEHEFVMCNFAPPDMVGHTGVYDAAVEAITHTDAAVGTVYKACQEAGYILLITADHGNAEQMLNPETGAPHTAHTTNPVPFIMTGDPAKFKFTVDKKDGEEDEGALCDVAPTVLDILGLPKPEEMSGRSLLAKSE</sequence>
<feature type="binding site" evidence="15">
    <location>
        <position position="404"/>
    </location>
    <ligand>
        <name>Mn(2+)</name>
        <dbReference type="ChEBI" id="CHEBI:29035"/>
        <label>1</label>
    </ligand>
</feature>
<dbReference type="GO" id="GO:0005737">
    <property type="term" value="C:cytoplasm"/>
    <property type="evidence" value="ECO:0007669"/>
    <property type="project" value="InterPro"/>
</dbReference>
<dbReference type="FunFam" id="3.40.720.10:FF:000001">
    <property type="entry name" value="2,3-bisphosphoglycerate-independent phosphoglycerate mutase"/>
    <property type="match status" value="1"/>
</dbReference>
<dbReference type="GO" id="GO:0004619">
    <property type="term" value="F:phosphoglycerate mutase activity"/>
    <property type="evidence" value="ECO:0007669"/>
    <property type="project" value="UniProtKB-EC"/>
</dbReference>
<dbReference type="UniPathway" id="UPA00109">
    <property type="reaction ID" value="UER00186"/>
</dbReference>
<dbReference type="PANTHER" id="PTHR31637">
    <property type="entry name" value="2,3-BISPHOSPHOGLYCERATE-INDEPENDENT PHOSPHOGLYCERATE MUTASE"/>
    <property type="match status" value="1"/>
</dbReference>
<evidence type="ECO:0000256" key="12">
    <source>
        <dbReference type="ARBA" id="ARBA00083354"/>
    </source>
</evidence>
<evidence type="ECO:0000256" key="2">
    <source>
        <dbReference type="ARBA" id="ARBA00001936"/>
    </source>
</evidence>
<comment type="function">
    <text evidence="3">Catalyzes the interconversion of 2-phosphoglycerate and 3-phosphoglycerate.</text>
</comment>
<evidence type="ECO:0000256" key="11">
    <source>
        <dbReference type="ARBA" id="ARBA00071648"/>
    </source>
</evidence>
<keyword evidence="19" id="KW-1185">Reference proteome</keyword>
<feature type="active site" description="Phosphoserine intermediate" evidence="13">
    <location>
        <position position="66"/>
    </location>
</feature>
<evidence type="ECO:0000256" key="14">
    <source>
        <dbReference type="PIRSR" id="PIRSR001492-2"/>
    </source>
</evidence>
<comment type="catalytic activity">
    <reaction evidence="1">
        <text>(2R)-2-phosphoglycerate = (2R)-3-phosphoglycerate</text>
        <dbReference type="Rhea" id="RHEA:15901"/>
        <dbReference type="ChEBI" id="CHEBI:58272"/>
        <dbReference type="ChEBI" id="CHEBI:58289"/>
        <dbReference type="EC" id="5.4.2.12"/>
    </reaction>
</comment>
<evidence type="ECO:0000256" key="3">
    <source>
        <dbReference type="ARBA" id="ARBA00002315"/>
    </source>
</evidence>
<dbReference type="AlphaFoldDB" id="A0A2H3JCG7"/>
<feature type="binding site" evidence="14">
    <location>
        <position position="195"/>
    </location>
    <ligand>
        <name>substrate</name>
    </ligand>
</feature>
<evidence type="ECO:0000313" key="18">
    <source>
        <dbReference type="EMBL" id="PCH34374.1"/>
    </source>
</evidence>
<keyword evidence="7 15" id="KW-0479">Metal-binding</keyword>
<evidence type="ECO:0000313" key="19">
    <source>
        <dbReference type="Proteomes" id="UP000218811"/>
    </source>
</evidence>